<reference evidence="2" key="1">
    <citation type="submission" date="2020-11" db="EMBL/GenBank/DDBJ databases">
        <authorList>
            <person name="Lee S.D."/>
        </authorList>
    </citation>
    <scope>NUCLEOTIDE SEQUENCE</scope>
    <source>
        <strain evidence="2">SAP-2</strain>
    </source>
</reference>
<feature type="non-terminal residue" evidence="2">
    <location>
        <position position="163"/>
    </location>
</feature>
<feature type="transmembrane region" description="Helical" evidence="1">
    <location>
        <begin position="44"/>
        <end position="63"/>
    </location>
</feature>
<evidence type="ECO:0000256" key="1">
    <source>
        <dbReference type="SAM" id="Phobius"/>
    </source>
</evidence>
<protein>
    <submittedName>
        <fullName evidence="2">DUF4755 domain-containing protein</fullName>
    </submittedName>
</protein>
<keyword evidence="1" id="KW-1133">Transmembrane helix</keyword>
<feature type="transmembrane region" description="Helical" evidence="1">
    <location>
        <begin position="21"/>
        <end position="38"/>
    </location>
</feature>
<evidence type="ECO:0000313" key="2">
    <source>
        <dbReference type="EMBL" id="MBF6639144.1"/>
    </source>
</evidence>
<name>A0AA40X638_9GAMM</name>
<sequence>MTTELTFKEPAKPTVFVMKRVWVALAIPVLIFCTLGSEAVSQSLIAWLFAGAIIIFTAIPKYLDKRKNHSTIDYFNEKNDGYYYHEFDKTSLLIDLNEKTIKLKEKNKEQTYSLSDIKTWRYCKHTRFSSTHFLRFPYFRPSACTLPASGYSEIHEVARCYIP</sequence>
<gene>
    <name evidence="2" type="ORF">ITX54_21010</name>
</gene>
<dbReference type="InterPro" id="IPR031863">
    <property type="entry name" value="DUF4755"/>
</dbReference>
<keyword evidence="1" id="KW-0472">Membrane</keyword>
<comment type="caution">
    <text evidence="2">The sequence shown here is derived from an EMBL/GenBank/DDBJ whole genome shotgun (WGS) entry which is preliminary data.</text>
</comment>
<evidence type="ECO:0000313" key="3">
    <source>
        <dbReference type="Proteomes" id="UP000705283"/>
    </source>
</evidence>
<accession>A0AA40X638</accession>
<reference evidence="2" key="2">
    <citation type="submission" date="2022-09" db="EMBL/GenBank/DDBJ databases">
        <title>Rouxiella aceris sp. nov., isolated from tree sap and emended description of the genus Rhouxiella.</title>
        <authorList>
            <person name="Kim I.S."/>
        </authorList>
    </citation>
    <scope>NUCLEOTIDE SEQUENCE</scope>
    <source>
        <strain evidence="2">SAP-2</strain>
    </source>
</reference>
<dbReference type="Pfam" id="PF15947">
    <property type="entry name" value="DUF4755"/>
    <property type="match status" value="1"/>
</dbReference>
<dbReference type="EMBL" id="JADMKS010000009">
    <property type="protein sequence ID" value="MBF6639144.1"/>
    <property type="molecule type" value="Genomic_DNA"/>
</dbReference>
<dbReference type="Proteomes" id="UP000705283">
    <property type="component" value="Unassembled WGS sequence"/>
</dbReference>
<dbReference type="AlphaFoldDB" id="A0AA40X638"/>
<organism evidence="2 3">
    <name type="scientific">Rouxiella silvae</name>
    <dbReference type="NCBI Taxonomy" id="1646373"/>
    <lineage>
        <taxon>Bacteria</taxon>
        <taxon>Pseudomonadati</taxon>
        <taxon>Pseudomonadota</taxon>
        <taxon>Gammaproteobacteria</taxon>
        <taxon>Enterobacterales</taxon>
        <taxon>Yersiniaceae</taxon>
        <taxon>Rouxiella</taxon>
    </lineage>
</organism>
<proteinExistence type="predicted"/>
<keyword evidence="1" id="KW-0812">Transmembrane</keyword>